<feature type="domain" description="Phage head morphogenesis" evidence="1">
    <location>
        <begin position="238"/>
        <end position="336"/>
    </location>
</feature>
<reference evidence="2 3" key="1">
    <citation type="submission" date="2018-05" db="EMBL/GenBank/DDBJ databases">
        <title>Genomic Encyclopedia of Type Strains, Phase IV (KMG-IV): sequencing the most valuable type-strain genomes for metagenomic binning, comparative biology and taxonomic classification.</title>
        <authorList>
            <person name="Goeker M."/>
        </authorList>
    </citation>
    <scope>NUCLEOTIDE SEQUENCE [LARGE SCALE GENOMIC DNA]</scope>
    <source>
        <strain evidence="2 3">DSM 2626</strain>
    </source>
</reference>
<dbReference type="EMBL" id="QGGH01000011">
    <property type="protein sequence ID" value="PWJ88360.1"/>
    <property type="molecule type" value="Genomic_DNA"/>
</dbReference>
<evidence type="ECO:0000313" key="3">
    <source>
        <dbReference type="Proteomes" id="UP000245631"/>
    </source>
</evidence>
<protein>
    <submittedName>
        <fullName evidence="2">Phage Mu protein F like protein</fullName>
    </submittedName>
</protein>
<evidence type="ECO:0000259" key="1">
    <source>
        <dbReference type="Pfam" id="PF04233"/>
    </source>
</evidence>
<sequence>MAKTQTPRQRLDALLERFSEEIRQAFLASIQEIRDTARIAAIADALQKGDVERALQLVELDPAAFRGLQRAIRTAFEETGVVVARDIPTLRDAQGIPILFRFDPGFPSAARWVENRGVELVTAILDDQKLALRKALSDGLEAGRAARTVALDVVGRLNRATGQREGGIVGLTSGQYQAVAGARDQLASSDPAALRAYLARQARDQRFDKAVIKAISDKAPIEAEVVERAVTQYENRLLALRGETIGRTEATQATGAAQREAFAQVIAKAGIDASTVTKVWRCTRDERTRDAHRAMDGQVVGFTQPFKSPDGALLMFPGDTSLGAPAKDVIGCRCVVVNRLAGRQKAAA</sequence>
<dbReference type="AlphaFoldDB" id="A0A8E3B2D4"/>
<gene>
    <name evidence="2" type="ORF">C8D77_11182</name>
</gene>
<comment type="caution">
    <text evidence="2">The sequence shown here is derived from an EMBL/GenBank/DDBJ whole genome shotgun (WGS) entry which is preliminary data.</text>
</comment>
<proteinExistence type="predicted"/>
<name>A0A8E3B2D4_RHILI</name>
<dbReference type="InterPro" id="IPR006528">
    <property type="entry name" value="Phage_head_morphogenesis_dom"/>
</dbReference>
<accession>A0A8E3B2D4</accession>
<dbReference type="GeneID" id="61054861"/>
<dbReference type="Pfam" id="PF04233">
    <property type="entry name" value="Phage_Mu_F"/>
    <property type="match status" value="1"/>
</dbReference>
<evidence type="ECO:0000313" key="2">
    <source>
        <dbReference type="EMBL" id="PWJ88360.1"/>
    </source>
</evidence>
<dbReference type="RefSeq" id="WP_109670373.1">
    <property type="nucleotide sequence ID" value="NZ_QGGH01000011.1"/>
</dbReference>
<organism evidence="2 3">
    <name type="scientific">Rhizobium loti</name>
    <name type="common">Mesorhizobium loti</name>
    <dbReference type="NCBI Taxonomy" id="381"/>
    <lineage>
        <taxon>Bacteria</taxon>
        <taxon>Pseudomonadati</taxon>
        <taxon>Pseudomonadota</taxon>
        <taxon>Alphaproteobacteria</taxon>
        <taxon>Hyphomicrobiales</taxon>
        <taxon>Phyllobacteriaceae</taxon>
        <taxon>Mesorhizobium</taxon>
    </lineage>
</organism>
<dbReference type="Proteomes" id="UP000245631">
    <property type="component" value="Unassembled WGS sequence"/>
</dbReference>